<keyword evidence="9 10" id="KW-0472">Membrane</keyword>
<dbReference type="GO" id="GO:0055070">
    <property type="term" value="P:copper ion homeostasis"/>
    <property type="evidence" value="ECO:0007669"/>
    <property type="project" value="TreeGrafter"/>
</dbReference>
<dbReference type="SUPFAM" id="SSF81653">
    <property type="entry name" value="Calcium ATPase, transduction domain A"/>
    <property type="match status" value="1"/>
</dbReference>
<feature type="domain" description="HMA" evidence="11">
    <location>
        <begin position="64"/>
        <end position="130"/>
    </location>
</feature>
<dbReference type="InterPro" id="IPR023214">
    <property type="entry name" value="HAD_sf"/>
</dbReference>
<evidence type="ECO:0000256" key="5">
    <source>
        <dbReference type="ARBA" id="ARBA00022741"/>
    </source>
</evidence>
<dbReference type="FunFam" id="3.30.70.100:FF:000001">
    <property type="entry name" value="ATPase copper transporting beta"/>
    <property type="match status" value="1"/>
</dbReference>
<protein>
    <recommendedName>
        <fullName evidence="11">HMA domain-containing protein</fullName>
    </recommendedName>
</protein>
<feature type="transmembrane region" description="Helical" evidence="10">
    <location>
        <begin position="621"/>
        <end position="641"/>
    </location>
</feature>
<evidence type="ECO:0000256" key="3">
    <source>
        <dbReference type="ARBA" id="ARBA00022692"/>
    </source>
</evidence>
<dbReference type="SFLD" id="SFLDS00003">
    <property type="entry name" value="Haloacid_Dehalogenase"/>
    <property type="match status" value="1"/>
</dbReference>
<dbReference type="AlphaFoldDB" id="A0A1V6PPP3"/>
<gene>
    <name evidence="12" type="ORF">PENANT_c066G07615</name>
</gene>
<comment type="similarity">
    <text evidence="2 10">Belongs to the cation transport ATPase (P-type) (TC 3.A.3) family. Type IB subfamily.</text>
</comment>
<feature type="transmembrane region" description="Helical" evidence="10">
    <location>
        <begin position="1211"/>
        <end position="1231"/>
    </location>
</feature>
<dbReference type="InterPro" id="IPR023299">
    <property type="entry name" value="ATPase_P-typ_cyto_dom_N"/>
</dbReference>
<evidence type="ECO:0000313" key="13">
    <source>
        <dbReference type="Proteomes" id="UP000191672"/>
    </source>
</evidence>
<dbReference type="InterPro" id="IPR023298">
    <property type="entry name" value="ATPase_P-typ_TM_dom_sf"/>
</dbReference>
<dbReference type="SFLD" id="SFLDG00002">
    <property type="entry name" value="C1.7:_P-type_atpase_like"/>
    <property type="match status" value="1"/>
</dbReference>
<evidence type="ECO:0000256" key="7">
    <source>
        <dbReference type="ARBA" id="ARBA00022967"/>
    </source>
</evidence>
<dbReference type="PROSITE" id="PS50846">
    <property type="entry name" value="HMA_2"/>
    <property type="match status" value="3"/>
</dbReference>
<dbReference type="Gene3D" id="3.40.50.1000">
    <property type="entry name" value="HAD superfamily/HAD-like"/>
    <property type="match status" value="1"/>
</dbReference>
<evidence type="ECO:0000256" key="10">
    <source>
        <dbReference type="RuleBase" id="RU362081"/>
    </source>
</evidence>
<name>A0A1V6PPP3_9EURO</name>
<feature type="transmembrane region" description="Helical" evidence="10">
    <location>
        <begin position="494"/>
        <end position="514"/>
    </location>
</feature>
<dbReference type="PANTHER" id="PTHR43520">
    <property type="entry name" value="ATP7, ISOFORM B"/>
    <property type="match status" value="1"/>
</dbReference>
<sequence>MEHHVTQRLSISVQNDLPKGNIVIKNTVIACGQPYEKSDIAKLLSPEDFDMANLNCEEYTVNMSPIQESVNNLHCPSCVTNVEETLSALKPPPFSISTSILRHEIEIVHSVTLSADRIVRALEDVAFEVDSVIPDASEGDIEANAAEAQRRSSRGELEHDVLAQSELHLSKCDACSAQLDMLSSKTSSTVHKEAVADKKDQLGRHVRQTKEEALVSVMDDHLIDTRARVTLSVSGMSCSSCVSKITGVLQTRPWVQSADVNLLTSSAVIMLLDKSHIDELLETVRETGYTTELIECEEIRLQQPSSASGLEDTWRASYVIQGMTCSSCVGKVTDTLKQYGWITTVDVNLISASAMVEFQGKDHLDKIPGIINSLGYTATLGDVESRATSSQPSSKRSVTIQVEGMHCPRCPQRILDALAVYSDRLKVTAPPSKTQPKITVSYLPEAPKFTIRHIMSTIADIDKAFTVSVYHLPSLEERSQAMHRRHQWHIARRLILAVLAAIPTFIIGVVYMSLVHNDNPGRIYLEEPMWSGEASRSEWALFITSSPVYFFAADIFHRRMLTELKALWRPGSKTPILRRFYRFGSMDMLMSLGTSIAYFSSIAILAINASQPHGSPKASHTGSYFDAVVFLTMFLLIGRLLEAYSKAKAGNAVSLLGKLRPTEATLVDTAGAGSLSASANSSTVPIDQLEFGDVVRVANGASPPYDGTVIDGESQFDESSLTGESRPVSKSIGDEVFSGTVNQANPVLVRVTHLSGDSMLDQIINTVRQGQVRRAPIERTADLITGFFVPVITLVAVLDWVIWLGLGVSSRLPDSWKANTPGGWGFWSLQFAISVFVVACPCGIGLAAPTALFVGGGLAAQHGILVKGGGEAFQEASQLDCIVFDKTGTITKGGEPSITDHEVTHSAGVDDLWGAVMELEQNSNHPIAKAVVIFAASKLAPVLKAIMVDEIPGKGMKGSFGARNRVSSVLEVIVLEVIVGNEALMQDHGIVIPSASAEKLSAWKRQAKSVVLVGHRIRPEQSATEIVPWKLSIMLAVADPIRIEAKGTIKAIQDRGIAVWMISGDNPTTAHAVGSMVGIPPENILAGILPEQKAEKIRYLQNTLQKETGSARALVAMVGDGVNDSPALTAADVGIAIGSGSDIAISAAEFVLVSSRLSSLLTLIDLSRVVFRRIKFNFVWALVYNCIAVPVAAGVFYPIVSNGSHIRLDPVWSSLAMALSSVSVVSSSLLMKARLPLVGFRSDD</sequence>
<dbReference type="PRINTS" id="PR00119">
    <property type="entry name" value="CATATPASE"/>
</dbReference>
<keyword evidence="13" id="KW-1185">Reference proteome</keyword>
<dbReference type="Gene3D" id="3.30.70.100">
    <property type="match status" value="3"/>
</dbReference>
<keyword evidence="7" id="KW-1278">Translocase</keyword>
<keyword evidence="5 10" id="KW-0547">Nucleotide-binding</keyword>
<dbReference type="GO" id="GO:0016020">
    <property type="term" value="C:membrane"/>
    <property type="evidence" value="ECO:0007669"/>
    <property type="project" value="UniProtKB-SubCell"/>
</dbReference>
<dbReference type="InterPro" id="IPR036412">
    <property type="entry name" value="HAD-like_sf"/>
</dbReference>
<dbReference type="SFLD" id="SFLDF00027">
    <property type="entry name" value="p-type_atpase"/>
    <property type="match status" value="1"/>
</dbReference>
<feature type="transmembrane region" description="Helical" evidence="10">
    <location>
        <begin position="1178"/>
        <end position="1199"/>
    </location>
</feature>
<dbReference type="InterPro" id="IPR036163">
    <property type="entry name" value="HMA_dom_sf"/>
</dbReference>
<dbReference type="EMBL" id="MDYN01000066">
    <property type="protein sequence ID" value="OQD79020.1"/>
    <property type="molecule type" value="Genomic_DNA"/>
</dbReference>
<evidence type="ECO:0000256" key="6">
    <source>
        <dbReference type="ARBA" id="ARBA00022840"/>
    </source>
</evidence>
<dbReference type="Proteomes" id="UP000191672">
    <property type="component" value="Unassembled WGS sequence"/>
</dbReference>
<feature type="transmembrane region" description="Helical" evidence="10">
    <location>
        <begin position="783"/>
        <end position="806"/>
    </location>
</feature>
<dbReference type="Pfam" id="PF00122">
    <property type="entry name" value="E1-E2_ATPase"/>
    <property type="match status" value="1"/>
</dbReference>
<evidence type="ECO:0000256" key="1">
    <source>
        <dbReference type="ARBA" id="ARBA00004141"/>
    </source>
</evidence>
<reference evidence="13" key="1">
    <citation type="journal article" date="2017" name="Nat. Microbiol.">
        <title>Global analysis of biosynthetic gene clusters reveals vast potential of secondary metabolite production in Penicillium species.</title>
        <authorList>
            <person name="Nielsen J.C."/>
            <person name="Grijseels S."/>
            <person name="Prigent S."/>
            <person name="Ji B."/>
            <person name="Dainat J."/>
            <person name="Nielsen K.F."/>
            <person name="Frisvad J.C."/>
            <person name="Workman M."/>
            <person name="Nielsen J."/>
        </authorList>
    </citation>
    <scope>NUCLEOTIDE SEQUENCE [LARGE SCALE GENOMIC DNA]</scope>
    <source>
        <strain evidence="13">IBT 31811</strain>
    </source>
</reference>
<evidence type="ECO:0000259" key="11">
    <source>
        <dbReference type="PROSITE" id="PS50846"/>
    </source>
</evidence>
<dbReference type="SUPFAM" id="SSF81665">
    <property type="entry name" value="Calcium ATPase, transmembrane domain M"/>
    <property type="match status" value="1"/>
</dbReference>
<dbReference type="FunFam" id="2.70.150.10:FF:000068">
    <property type="entry name" value="Copper resistance-associated P-type ATPase"/>
    <property type="match status" value="1"/>
</dbReference>
<dbReference type="InterPro" id="IPR059000">
    <property type="entry name" value="ATPase_P-type_domA"/>
</dbReference>
<keyword evidence="4 10" id="KW-0479">Metal-binding</keyword>
<dbReference type="GO" id="GO:0005507">
    <property type="term" value="F:copper ion binding"/>
    <property type="evidence" value="ECO:0007669"/>
    <property type="project" value="TreeGrafter"/>
</dbReference>
<organism evidence="12 13">
    <name type="scientific">Penicillium antarcticum</name>
    <dbReference type="NCBI Taxonomy" id="416450"/>
    <lineage>
        <taxon>Eukaryota</taxon>
        <taxon>Fungi</taxon>
        <taxon>Dikarya</taxon>
        <taxon>Ascomycota</taxon>
        <taxon>Pezizomycotina</taxon>
        <taxon>Eurotiomycetes</taxon>
        <taxon>Eurotiomycetidae</taxon>
        <taxon>Eurotiales</taxon>
        <taxon>Aspergillaceae</taxon>
        <taxon>Penicillium</taxon>
    </lineage>
</organism>
<dbReference type="GO" id="GO:0043682">
    <property type="term" value="F:P-type divalent copper transporter activity"/>
    <property type="evidence" value="ECO:0007669"/>
    <property type="project" value="TreeGrafter"/>
</dbReference>
<dbReference type="GO" id="GO:0016887">
    <property type="term" value="F:ATP hydrolysis activity"/>
    <property type="evidence" value="ECO:0007669"/>
    <property type="project" value="InterPro"/>
</dbReference>
<dbReference type="NCBIfam" id="TIGR01525">
    <property type="entry name" value="ATPase-IB_hvy"/>
    <property type="match status" value="1"/>
</dbReference>
<dbReference type="InterPro" id="IPR044492">
    <property type="entry name" value="P_typ_ATPase_HD_dom"/>
</dbReference>
<dbReference type="SUPFAM" id="SSF81660">
    <property type="entry name" value="Metal cation-transporting ATPase, ATP-binding domain N"/>
    <property type="match status" value="1"/>
</dbReference>
<dbReference type="Gene3D" id="3.40.1110.10">
    <property type="entry name" value="Calcium-transporting ATPase, cytoplasmic domain N"/>
    <property type="match status" value="1"/>
</dbReference>
<comment type="subcellular location">
    <subcellularLocation>
        <location evidence="1">Membrane</location>
        <topology evidence="1">Multi-pass membrane protein</topology>
    </subcellularLocation>
</comment>
<dbReference type="InterPro" id="IPR006121">
    <property type="entry name" value="HMA_dom"/>
</dbReference>
<accession>A0A1V6PPP3</accession>
<dbReference type="STRING" id="416450.A0A1V6PPP3"/>
<keyword evidence="6 10" id="KW-0067">ATP-binding</keyword>
<proteinExistence type="inferred from homology"/>
<comment type="caution">
    <text evidence="12">The sequence shown here is derived from an EMBL/GenBank/DDBJ whole genome shotgun (WGS) entry which is preliminary data.</text>
</comment>
<dbReference type="Pfam" id="PF00403">
    <property type="entry name" value="HMA"/>
    <property type="match status" value="1"/>
</dbReference>
<evidence type="ECO:0000256" key="4">
    <source>
        <dbReference type="ARBA" id="ARBA00022723"/>
    </source>
</evidence>
<dbReference type="InterPro" id="IPR008250">
    <property type="entry name" value="ATPase_P-typ_transduc_dom_A_sf"/>
</dbReference>
<evidence type="ECO:0000256" key="8">
    <source>
        <dbReference type="ARBA" id="ARBA00022989"/>
    </source>
</evidence>
<dbReference type="PANTHER" id="PTHR43520:SF32">
    <property type="entry name" value="COPPER RESISTANCE P-TYPE ATPASE (EUROFUNG)"/>
    <property type="match status" value="1"/>
</dbReference>
<dbReference type="NCBIfam" id="TIGR01494">
    <property type="entry name" value="ATPase_P-type"/>
    <property type="match status" value="2"/>
</dbReference>
<evidence type="ECO:0000313" key="12">
    <source>
        <dbReference type="EMBL" id="OQD79020.1"/>
    </source>
</evidence>
<dbReference type="SUPFAM" id="SSF55008">
    <property type="entry name" value="HMA, heavy metal-associated domain"/>
    <property type="match status" value="3"/>
</dbReference>
<dbReference type="Gene3D" id="2.70.150.10">
    <property type="entry name" value="Calcium-transporting ATPase, cytoplasmic transduction domain A"/>
    <property type="match status" value="1"/>
</dbReference>
<dbReference type="InterPro" id="IPR017969">
    <property type="entry name" value="Heavy-metal-associated_CS"/>
</dbReference>
<feature type="transmembrane region" description="Helical" evidence="10">
    <location>
        <begin position="826"/>
        <end position="848"/>
    </location>
</feature>
<dbReference type="CDD" id="cd02094">
    <property type="entry name" value="P-type_ATPase_Cu-like"/>
    <property type="match status" value="1"/>
</dbReference>
<dbReference type="CDD" id="cd00371">
    <property type="entry name" value="HMA"/>
    <property type="match status" value="3"/>
</dbReference>
<evidence type="ECO:0000256" key="9">
    <source>
        <dbReference type="ARBA" id="ARBA00023136"/>
    </source>
</evidence>
<feature type="domain" description="HMA" evidence="11">
    <location>
        <begin position="314"/>
        <end position="379"/>
    </location>
</feature>
<dbReference type="Pfam" id="PF00702">
    <property type="entry name" value="Hydrolase"/>
    <property type="match status" value="1"/>
</dbReference>
<dbReference type="GO" id="GO:0005524">
    <property type="term" value="F:ATP binding"/>
    <property type="evidence" value="ECO:0007669"/>
    <property type="project" value="UniProtKB-UniRule"/>
</dbReference>
<dbReference type="InterPro" id="IPR027256">
    <property type="entry name" value="P-typ_ATPase_IB"/>
</dbReference>
<keyword evidence="3 10" id="KW-0812">Transmembrane</keyword>
<evidence type="ECO:0000256" key="2">
    <source>
        <dbReference type="ARBA" id="ARBA00006024"/>
    </source>
</evidence>
<dbReference type="SUPFAM" id="SSF56784">
    <property type="entry name" value="HAD-like"/>
    <property type="match status" value="1"/>
</dbReference>
<dbReference type="PROSITE" id="PS01047">
    <property type="entry name" value="HMA_1"/>
    <property type="match status" value="2"/>
</dbReference>
<dbReference type="InterPro" id="IPR018303">
    <property type="entry name" value="ATPase_P-typ_P_site"/>
</dbReference>
<dbReference type="PROSITE" id="PS00154">
    <property type="entry name" value="ATPASE_E1_E2"/>
    <property type="match status" value="1"/>
</dbReference>
<feature type="domain" description="HMA" evidence="11">
    <location>
        <begin position="227"/>
        <end position="292"/>
    </location>
</feature>
<feature type="transmembrane region" description="Helical" evidence="10">
    <location>
        <begin position="588"/>
        <end position="609"/>
    </location>
</feature>
<dbReference type="InterPro" id="IPR001757">
    <property type="entry name" value="P_typ_ATPase"/>
</dbReference>
<keyword evidence="8 10" id="KW-1133">Transmembrane helix</keyword>